<keyword evidence="3" id="KW-1185">Reference proteome</keyword>
<protein>
    <submittedName>
        <fullName evidence="2">DoxX family protein</fullName>
    </submittedName>
</protein>
<reference evidence="2 3" key="1">
    <citation type="submission" date="2020-10" db="EMBL/GenBank/DDBJ databases">
        <title>Aquamicrobium zhengzhouensis sp. nov., a exopolysaccharide producing bacterium isolated from farmland soil.</title>
        <authorList>
            <person name="Wang X."/>
        </authorList>
    </citation>
    <scope>NUCLEOTIDE SEQUENCE [LARGE SCALE GENOMIC DNA]</scope>
    <source>
        <strain evidence="3">cd-1</strain>
    </source>
</reference>
<proteinExistence type="predicted"/>
<keyword evidence="1" id="KW-0812">Transmembrane</keyword>
<feature type="transmembrane region" description="Helical" evidence="1">
    <location>
        <begin position="124"/>
        <end position="145"/>
    </location>
</feature>
<feature type="transmembrane region" description="Helical" evidence="1">
    <location>
        <begin position="93"/>
        <end position="112"/>
    </location>
</feature>
<feature type="transmembrane region" description="Helical" evidence="1">
    <location>
        <begin position="60"/>
        <end position="86"/>
    </location>
</feature>
<comment type="caution">
    <text evidence="2">The sequence shown here is derived from an EMBL/GenBank/DDBJ whole genome shotgun (WGS) entry which is preliminary data.</text>
</comment>
<dbReference type="RefSeq" id="WP_198475104.1">
    <property type="nucleotide sequence ID" value="NZ_JADGMQ010000002.1"/>
</dbReference>
<dbReference type="Proteomes" id="UP000601789">
    <property type="component" value="Unassembled WGS sequence"/>
</dbReference>
<feature type="transmembrane region" description="Helical" evidence="1">
    <location>
        <begin position="21"/>
        <end position="40"/>
    </location>
</feature>
<evidence type="ECO:0000313" key="2">
    <source>
        <dbReference type="EMBL" id="MBI1620112.1"/>
    </source>
</evidence>
<organism evidence="2 3">
    <name type="scientific">Aquamicrobium zhengzhouense</name>
    <dbReference type="NCBI Taxonomy" id="2781738"/>
    <lineage>
        <taxon>Bacteria</taxon>
        <taxon>Pseudomonadati</taxon>
        <taxon>Pseudomonadota</taxon>
        <taxon>Alphaproteobacteria</taxon>
        <taxon>Hyphomicrobiales</taxon>
        <taxon>Phyllobacteriaceae</taxon>
        <taxon>Aquamicrobium</taxon>
    </lineage>
</organism>
<gene>
    <name evidence="2" type="ORF">IOD40_05470</name>
</gene>
<accession>A0ABS0SA23</accession>
<dbReference type="EMBL" id="JADGMQ010000002">
    <property type="protein sequence ID" value="MBI1620112.1"/>
    <property type="molecule type" value="Genomic_DNA"/>
</dbReference>
<name>A0ABS0SA23_9HYPH</name>
<sequence length="171" mass="19070">MSKQISYDWNLGTIVKILLTCGRLYLGGWMLVSGTSYWLTQLGLPPVFPQPVGNSPLSSQMLVTMIEVGLFDIVKTLEIVCGLMLIFNRFVPLGLVIAMPISAVVWYNAIILNGRTDRLFNPTYMGVMCFYLSIILMFAYLRFYAPLLTWKAKMGGLGDVKKLVDAAKSEA</sequence>
<keyword evidence="1" id="KW-1133">Transmembrane helix</keyword>
<keyword evidence="1" id="KW-0472">Membrane</keyword>
<evidence type="ECO:0000256" key="1">
    <source>
        <dbReference type="SAM" id="Phobius"/>
    </source>
</evidence>
<evidence type="ECO:0000313" key="3">
    <source>
        <dbReference type="Proteomes" id="UP000601789"/>
    </source>
</evidence>